<dbReference type="SUPFAM" id="SSF53822">
    <property type="entry name" value="Periplasmic binding protein-like I"/>
    <property type="match status" value="1"/>
</dbReference>
<dbReference type="PROSITE" id="PS50932">
    <property type="entry name" value="HTH_LACI_2"/>
    <property type="match status" value="1"/>
</dbReference>
<sequence length="346" mass="38813">MKKTITIHDIAKTANVSSATVSRVLSNSEYPVSPAMRAKILKTASELKYIPNSLGKQLKTNTNMTLGVIIPSITNPFYSSVILGIEEIARSHNYNVLLCNSHQNPKLEEQYMKTIFEKQIKGLIISSISKNAKLLKQLIDLGLNVIALDQEIDEKEVCRIEFDFRKGGYMSTTYLIGKGHRNIAYVTSPLDRPSRESIYQGYLDAMGQFGLEPMLEEAEAEGEKAFVDGIYEFDNGKRLTGRLLERPNRPTAIFACNDMTAFGIINELTLQGISVPQDMSVIGFDGIEFGQMITPALTTIKQPDYEMGRMACSMLMEMLIENKKPYLNFMLQPQLIERNSVAGREE</sequence>
<evidence type="ECO:0000256" key="1">
    <source>
        <dbReference type="ARBA" id="ARBA00023015"/>
    </source>
</evidence>
<dbReference type="Proteomes" id="UP001596047">
    <property type="component" value="Unassembled WGS sequence"/>
</dbReference>
<dbReference type="Gene3D" id="1.10.260.40">
    <property type="entry name" value="lambda repressor-like DNA-binding domains"/>
    <property type="match status" value="1"/>
</dbReference>
<evidence type="ECO:0000313" key="6">
    <source>
        <dbReference type="Proteomes" id="UP001596047"/>
    </source>
</evidence>
<dbReference type="SUPFAM" id="SSF47413">
    <property type="entry name" value="lambda repressor-like DNA-binding domains"/>
    <property type="match status" value="1"/>
</dbReference>
<comment type="caution">
    <text evidence="5">The sequence shown here is derived from an EMBL/GenBank/DDBJ whole genome shotgun (WGS) entry which is preliminary data.</text>
</comment>
<organism evidence="5 6">
    <name type="scientific">Paenibacillus solisilvae</name>
    <dbReference type="NCBI Taxonomy" id="2486751"/>
    <lineage>
        <taxon>Bacteria</taxon>
        <taxon>Bacillati</taxon>
        <taxon>Bacillota</taxon>
        <taxon>Bacilli</taxon>
        <taxon>Bacillales</taxon>
        <taxon>Paenibacillaceae</taxon>
        <taxon>Paenibacillus</taxon>
    </lineage>
</organism>
<evidence type="ECO:0000313" key="5">
    <source>
        <dbReference type="EMBL" id="MFC5653307.1"/>
    </source>
</evidence>
<dbReference type="PANTHER" id="PTHR30146:SF109">
    <property type="entry name" value="HTH-TYPE TRANSCRIPTIONAL REGULATOR GALS"/>
    <property type="match status" value="1"/>
</dbReference>
<dbReference type="CDD" id="cd01392">
    <property type="entry name" value="HTH_LacI"/>
    <property type="match status" value="1"/>
</dbReference>
<reference evidence="6" key="1">
    <citation type="journal article" date="2019" name="Int. J. Syst. Evol. Microbiol.">
        <title>The Global Catalogue of Microorganisms (GCM) 10K type strain sequencing project: providing services to taxonomists for standard genome sequencing and annotation.</title>
        <authorList>
            <consortium name="The Broad Institute Genomics Platform"/>
            <consortium name="The Broad Institute Genome Sequencing Center for Infectious Disease"/>
            <person name="Wu L."/>
            <person name="Ma J."/>
        </authorList>
    </citation>
    <scope>NUCLEOTIDE SEQUENCE [LARGE SCALE GENOMIC DNA]</scope>
    <source>
        <strain evidence="6">CGMCC 1.3240</strain>
    </source>
</reference>
<keyword evidence="2 5" id="KW-0238">DNA-binding</keyword>
<dbReference type="InterPro" id="IPR001761">
    <property type="entry name" value="Peripla_BP/Lac1_sug-bd_dom"/>
</dbReference>
<evidence type="ECO:0000259" key="4">
    <source>
        <dbReference type="PROSITE" id="PS50932"/>
    </source>
</evidence>
<dbReference type="InterPro" id="IPR000843">
    <property type="entry name" value="HTH_LacI"/>
</dbReference>
<keyword evidence="3" id="KW-0804">Transcription</keyword>
<dbReference type="SMART" id="SM00354">
    <property type="entry name" value="HTH_LACI"/>
    <property type="match status" value="1"/>
</dbReference>
<keyword evidence="6" id="KW-1185">Reference proteome</keyword>
<dbReference type="PRINTS" id="PR00036">
    <property type="entry name" value="HTHLACI"/>
</dbReference>
<dbReference type="Pfam" id="PF00356">
    <property type="entry name" value="LacI"/>
    <property type="match status" value="1"/>
</dbReference>
<feature type="domain" description="HTH lacI-type" evidence="4">
    <location>
        <begin position="5"/>
        <end position="60"/>
    </location>
</feature>
<evidence type="ECO:0000256" key="2">
    <source>
        <dbReference type="ARBA" id="ARBA00023125"/>
    </source>
</evidence>
<dbReference type="RefSeq" id="WP_379191961.1">
    <property type="nucleotide sequence ID" value="NZ_JBHSOW010000121.1"/>
</dbReference>
<dbReference type="Pfam" id="PF00532">
    <property type="entry name" value="Peripla_BP_1"/>
    <property type="match status" value="1"/>
</dbReference>
<dbReference type="PANTHER" id="PTHR30146">
    <property type="entry name" value="LACI-RELATED TRANSCRIPTIONAL REPRESSOR"/>
    <property type="match status" value="1"/>
</dbReference>
<accession>A0ABW0W506</accession>
<dbReference type="GO" id="GO:0003677">
    <property type="term" value="F:DNA binding"/>
    <property type="evidence" value="ECO:0007669"/>
    <property type="project" value="UniProtKB-KW"/>
</dbReference>
<protein>
    <submittedName>
        <fullName evidence="5">LacI family DNA-binding transcriptional regulator</fullName>
    </submittedName>
</protein>
<evidence type="ECO:0000256" key="3">
    <source>
        <dbReference type="ARBA" id="ARBA00023163"/>
    </source>
</evidence>
<dbReference type="EMBL" id="JBHSOW010000121">
    <property type="protein sequence ID" value="MFC5653307.1"/>
    <property type="molecule type" value="Genomic_DNA"/>
</dbReference>
<dbReference type="InterPro" id="IPR028082">
    <property type="entry name" value="Peripla_BP_I"/>
</dbReference>
<proteinExistence type="predicted"/>
<keyword evidence="1" id="KW-0805">Transcription regulation</keyword>
<name>A0ABW0W506_9BACL</name>
<dbReference type="PROSITE" id="PS00356">
    <property type="entry name" value="HTH_LACI_1"/>
    <property type="match status" value="1"/>
</dbReference>
<gene>
    <name evidence="5" type="ORF">ACFPYJ_30175</name>
</gene>
<dbReference type="CDD" id="cd06267">
    <property type="entry name" value="PBP1_LacI_sugar_binding-like"/>
    <property type="match status" value="1"/>
</dbReference>
<dbReference type="InterPro" id="IPR010982">
    <property type="entry name" value="Lambda_DNA-bd_dom_sf"/>
</dbReference>
<dbReference type="Gene3D" id="3.40.50.2300">
    <property type="match status" value="2"/>
</dbReference>